<sequence length="166" mass="19230">MDFLDGMFYTFHGIINTVGSDTMIRYATIKDADAIYELICELEETAFDKDIFFMHYKRNLKDDKFIYMVDENSGVIAFGSIYFHYPLHHCAKIAEIEELCVKQTHQHQGIGSKMFTALCTSAKEKGALQVELSCNKTRQIAHAFYKKQGMMQQHDKFTYPLGKEQK</sequence>
<dbReference type="PANTHER" id="PTHR10545">
    <property type="entry name" value="DIAMINE N-ACETYLTRANSFERASE"/>
    <property type="match status" value="1"/>
</dbReference>
<organism evidence="4 5">
    <name type="scientific">[Eubacterium] hominis</name>
    <dbReference type="NCBI Taxonomy" id="2764325"/>
    <lineage>
        <taxon>Bacteria</taxon>
        <taxon>Bacillati</taxon>
        <taxon>Bacillota</taxon>
        <taxon>Erysipelotrichia</taxon>
        <taxon>Erysipelotrichales</taxon>
        <taxon>Erysipelotrichaceae</taxon>
        <taxon>Amedibacillus</taxon>
    </lineage>
</organism>
<accession>A0A7G9GM93</accession>
<keyword evidence="2" id="KW-0012">Acyltransferase</keyword>
<evidence type="ECO:0000259" key="3">
    <source>
        <dbReference type="PROSITE" id="PS51186"/>
    </source>
</evidence>
<feature type="domain" description="N-acetyltransferase" evidence="3">
    <location>
        <begin position="22"/>
        <end position="166"/>
    </location>
</feature>
<dbReference type="PROSITE" id="PS51186">
    <property type="entry name" value="GNAT"/>
    <property type="match status" value="1"/>
</dbReference>
<evidence type="ECO:0000313" key="5">
    <source>
        <dbReference type="Proteomes" id="UP000515856"/>
    </source>
</evidence>
<dbReference type="Proteomes" id="UP000515856">
    <property type="component" value="Chromosome"/>
</dbReference>
<proteinExistence type="predicted"/>
<evidence type="ECO:0000256" key="1">
    <source>
        <dbReference type="ARBA" id="ARBA00022679"/>
    </source>
</evidence>
<dbReference type="CDD" id="cd04301">
    <property type="entry name" value="NAT_SF"/>
    <property type="match status" value="1"/>
</dbReference>
<evidence type="ECO:0000313" key="4">
    <source>
        <dbReference type="EMBL" id="QNM11925.1"/>
    </source>
</evidence>
<dbReference type="RefSeq" id="WP_117454788.1">
    <property type="nucleotide sequence ID" value="NZ_CP060636.1"/>
</dbReference>
<dbReference type="AlphaFoldDB" id="A0A7G9GM93"/>
<reference evidence="4 5" key="1">
    <citation type="submission" date="2020-08" db="EMBL/GenBank/DDBJ databases">
        <authorList>
            <person name="Liu C."/>
            <person name="Sun Q."/>
        </authorList>
    </citation>
    <scope>NUCLEOTIDE SEQUENCE [LARGE SCALE GENOMIC DNA]</scope>
    <source>
        <strain evidence="4 5">NSJ-61</strain>
    </source>
</reference>
<evidence type="ECO:0000256" key="2">
    <source>
        <dbReference type="ARBA" id="ARBA00023315"/>
    </source>
</evidence>
<gene>
    <name evidence="4" type="ORF">H9Q80_17020</name>
</gene>
<keyword evidence="5" id="KW-1185">Reference proteome</keyword>
<dbReference type="KEGG" id="ehn:H9Q80_17020"/>
<dbReference type="SUPFAM" id="SSF55729">
    <property type="entry name" value="Acyl-CoA N-acyltransferases (Nat)"/>
    <property type="match status" value="1"/>
</dbReference>
<dbReference type="InterPro" id="IPR016181">
    <property type="entry name" value="Acyl_CoA_acyltransferase"/>
</dbReference>
<name>A0A7G9GM93_9FIRM</name>
<dbReference type="GO" id="GO:0008080">
    <property type="term" value="F:N-acetyltransferase activity"/>
    <property type="evidence" value="ECO:0007669"/>
    <property type="project" value="UniProtKB-ARBA"/>
</dbReference>
<dbReference type="Gene3D" id="3.40.630.30">
    <property type="match status" value="1"/>
</dbReference>
<dbReference type="InterPro" id="IPR051016">
    <property type="entry name" value="Diverse_Substrate_AcTransf"/>
</dbReference>
<dbReference type="InterPro" id="IPR000182">
    <property type="entry name" value="GNAT_dom"/>
</dbReference>
<protein>
    <submittedName>
        <fullName evidence="4">GNAT family N-acetyltransferase</fullName>
    </submittedName>
</protein>
<dbReference type="PANTHER" id="PTHR10545:SF29">
    <property type="entry name" value="GH14572P-RELATED"/>
    <property type="match status" value="1"/>
</dbReference>
<dbReference type="EMBL" id="CP060636">
    <property type="protein sequence ID" value="QNM11925.1"/>
    <property type="molecule type" value="Genomic_DNA"/>
</dbReference>
<dbReference type="Pfam" id="PF00583">
    <property type="entry name" value="Acetyltransf_1"/>
    <property type="match status" value="1"/>
</dbReference>
<keyword evidence="1 4" id="KW-0808">Transferase</keyword>